<dbReference type="Proteomes" id="UP000515121">
    <property type="component" value="Unplaced"/>
</dbReference>
<evidence type="ECO:0000313" key="3">
    <source>
        <dbReference type="Proteomes" id="UP000515121"/>
    </source>
</evidence>
<name>A0A6P6BF66_DURZI</name>
<sequence length="94" mass="10549">MKFFACSSCYLNKKITNPKEMFKILDSSTKEKYAIVIIAEDIEREALAPLKLKGVLKAAAIKTAAFGERKSHCLDDIAILTVEHKRKFSKGDTQ</sequence>
<keyword evidence="3" id="KW-1185">Reference proteome</keyword>
<dbReference type="PANTHER" id="PTHR45633">
    <property type="entry name" value="60 KDA HEAT SHOCK PROTEIN, MITOCHONDRIAL"/>
    <property type="match status" value="1"/>
</dbReference>
<protein>
    <submittedName>
        <fullName evidence="4">Chaperonin 60 subunit beta 4, chloroplastic-like</fullName>
    </submittedName>
</protein>
<dbReference type="GO" id="GO:0140662">
    <property type="term" value="F:ATP-dependent protein folding chaperone"/>
    <property type="evidence" value="ECO:0007669"/>
    <property type="project" value="InterPro"/>
</dbReference>
<evidence type="ECO:0000256" key="2">
    <source>
        <dbReference type="ARBA" id="ARBA00023186"/>
    </source>
</evidence>
<organism evidence="3 4">
    <name type="scientific">Durio zibethinus</name>
    <name type="common">Durian</name>
    <dbReference type="NCBI Taxonomy" id="66656"/>
    <lineage>
        <taxon>Eukaryota</taxon>
        <taxon>Viridiplantae</taxon>
        <taxon>Streptophyta</taxon>
        <taxon>Embryophyta</taxon>
        <taxon>Tracheophyta</taxon>
        <taxon>Spermatophyta</taxon>
        <taxon>Magnoliopsida</taxon>
        <taxon>eudicotyledons</taxon>
        <taxon>Gunneridae</taxon>
        <taxon>Pentapetalae</taxon>
        <taxon>rosids</taxon>
        <taxon>malvids</taxon>
        <taxon>Malvales</taxon>
        <taxon>Malvaceae</taxon>
        <taxon>Helicteroideae</taxon>
        <taxon>Durio</taxon>
    </lineage>
</organism>
<accession>A0A6P6BF66</accession>
<dbReference type="GeneID" id="111317572"/>
<gene>
    <name evidence="4" type="primary">LOC111317572</name>
</gene>
<keyword evidence="2" id="KW-0143">Chaperone</keyword>
<dbReference type="AlphaFoldDB" id="A0A6P6BF66"/>
<reference evidence="4" key="1">
    <citation type="submission" date="2025-08" db="UniProtKB">
        <authorList>
            <consortium name="RefSeq"/>
        </authorList>
    </citation>
    <scope>IDENTIFICATION</scope>
    <source>
        <tissue evidence="4">Fruit stalk</tissue>
    </source>
</reference>
<evidence type="ECO:0000313" key="4">
    <source>
        <dbReference type="RefSeq" id="XP_022775741.1"/>
    </source>
</evidence>
<dbReference type="InterPro" id="IPR001844">
    <property type="entry name" value="Cpn60/GroEL"/>
</dbReference>
<dbReference type="InterPro" id="IPR027409">
    <property type="entry name" value="GroEL-like_apical_dom_sf"/>
</dbReference>
<dbReference type="GO" id="GO:0042026">
    <property type="term" value="P:protein refolding"/>
    <property type="evidence" value="ECO:0007669"/>
    <property type="project" value="InterPro"/>
</dbReference>
<dbReference type="KEGG" id="dzi:111317572"/>
<dbReference type="RefSeq" id="XP_022775741.1">
    <property type="nucleotide sequence ID" value="XM_022920006.1"/>
</dbReference>
<dbReference type="Gene3D" id="3.50.7.10">
    <property type="entry name" value="GroEL"/>
    <property type="match status" value="1"/>
</dbReference>
<dbReference type="SUPFAM" id="SSF52029">
    <property type="entry name" value="GroEL apical domain-like"/>
    <property type="match status" value="1"/>
</dbReference>
<dbReference type="OrthoDB" id="1714907at2759"/>
<comment type="similarity">
    <text evidence="1">Belongs to the chaperonin (HSP60) family.</text>
</comment>
<proteinExistence type="inferred from homology"/>
<evidence type="ECO:0000256" key="1">
    <source>
        <dbReference type="ARBA" id="ARBA00006607"/>
    </source>
</evidence>